<evidence type="ECO:0000313" key="2">
    <source>
        <dbReference type="EMBL" id="GAO44276.1"/>
    </source>
</evidence>
<reference evidence="2 3" key="1">
    <citation type="submission" date="2015-04" db="EMBL/GenBank/DDBJ databases">
        <title>Whole genome shotgun sequence of Flavihumibacter petaseus NBRC 106054.</title>
        <authorList>
            <person name="Miyazawa S."/>
            <person name="Hosoyama A."/>
            <person name="Hashimoto M."/>
            <person name="Noguchi M."/>
            <person name="Tsuchikane K."/>
            <person name="Ohji S."/>
            <person name="Yamazoe A."/>
            <person name="Ichikawa N."/>
            <person name="Kimura A."/>
            <person name="Fujita N."/>
        </authorList>
    </citation>
    <scope>NUCLEOTIDE SEQUENCE [LARGE SCALE GENOMIC DNA]</scope>
    <source>
        <strain evidence="2 3">NBRC 106054</strain>
    </source>
</reference>
<protein>
    <recommendedName>
        <fullName evidence="4">Phosphoglycerate mutase family protein</fullName>
    </recommendedName>
</protein>
<dbReference type="STRING" id="1220578.FPE01S_03_03140"/>
<dbReference type="InterPro" id="IPR013078">
    <property type="entry name" value="His_Pase_superF_clade-1"/>
</dbReference>
<dbReference type="EMBL" id="BBWV01000003">
    <property type="protein sequence ID" value="GAO44276.1"/>
    <property type="molecule type" value="Genomic_DNA"/>
</dbReference>
<keyword evidence="3" id="KW-1185">Reference proteome</keyword>
<dbReference type="CDD" id="cd07067">
    <property type="entry name" value="HP_PGM_like"/>
    <property type="match status" value="1"/>
</dbReference>
<gene>
    <name evidence="2" type="ORF">FPE01S_03_03140</name>
</gene>
<evidence type="ECO:0000256" key="1">
    <source>
        <dbReference type="SAM" id="Phobius"/>
    </source>
</evidence>
<proteinExistence type="predicted"/>
<dbReference type="Gene3D" id="3.40.50.1240">
    <property type="entry name" value="Phosphoglycerate mutase-like"/>
    <property type="match status" value="1"/>
</dbReference>
<comment type="caution">
    <text evidence="2">The sequence shown here is derived from an EMBL/GenBank/DDBJ whole genome shotgun (WGS) entry which is preliminary data.</text>
</comment>
<evidence type="ECO:0008006" key="4">
    <source>
        <dbReference type="Google" id="ProtNLM"/>
    </source>
</evidence>
<organism evidence="2 3">
    <name type="scientific">Flavihumibacter petaseus NBRC 106054</name>
    <dbReference type="NCBI Taxonomy" id="1220578"/>
    <lineage>
        <taxon>Bacteria</taxon>
        <taxon>Pseudomonadati</taxon>
        <taxon>Bacteroidota</taxon>
        <taxon>Chitinophagia</taxon>
        <taxon>Chitinophagales</taxon>
        <taxon>Chitinophagaceae</taxon>
        <taxon>Flavihumibacter</taxon>
    </lineage>
</organism>
<keyword evidence="1" id="KW-1133">Transmembrane helix</keyword>
<dbReference type="InterPro" id="IPR029033">
    <property type="entry name" value="His_PPase_superfam"/>
</dbReference>
<keyword evidence="1" id="KW-0472">Membrane</keyword>
<sequence>MKPSANQVWDKVFMAKEFYYNLLKLYKTFRMLSRLVVFALVVMITGCTHKYYIVRHGEKAVTQNADAQTAKDPALSEAGTDRAMALLGRLKDERIGQVFSTRTIRTKATAQPVATNFGLPIQEYDKVDTAFLNKIRSIKDNVLIVGHSNTVDDIVNGLVPGAKLTDLPETSYDNLFIVKRRGKRFQLIHQHYGAPSE</sequence>
<name>A0A0E9N3L3_9BACT</name>
<dbReference type="Pfam" id="PF00300">
    <property type="entry name" value="His_Phos_1"/>
    <property type="match status" value="1"/>
</dbReference>
<evidence type="ECO:0000313" key="3">
    <source>
        <dbReference type="Proteomes" id="UP000033121"/>
    </source>
</evidence>
<dbReference type="OrthoDB" id="3296006at2"/>
<dbReference type="AlphaFoldDB" id="A0A0E9N3L3"/>
<dbReference type="Proteomes" id="UP000033121">
    <property type="component" value="Unassembled WGS sequence"/>
</dbReference>
<accession>A0A0E9N3L3</accession>
<keyword evidence="1" id="KW-0812">Transmembrane</keyword>
<feature type="transmembrane region" description="Helical" evidence="1">
    <location>
        <begin position="31"/>
        <end position="53"/>
    </location>
</feature>
<dbReference type="SUPFAM" id="SSF53254">
    <property type="entry name" value="Phosphoglycerate mutase-like"/>
    <property type="match status" value="1"/>
</dbReference>